<dbReference type="SUPFAM" id="SSF48452">
    <property type="entry name" value="TPR-like"/>
    <property type="match status" value="1"/>
</dbReference>
<dbReference type="InterPro" id="IPR012944">
    <property type="entry name" value="SusD_RagB_dom"/>
</dbReference>
<dbReference type="STRING" id="1236989.JCM15548_12419"/>
<dbReference type="InterPro" id="IPR011990">
    <property type="entry name" value="TPR-like_helical_dom_sf"/>
</dbReference>
<keyword evidence="3" id="KW-0732">Signal</keyword>
<dbReference type="Proteomes" id="UP000032900">
    <property type="component" value="Unassembled WGS sequence"/>
</dbReference>
<dbReference type="InterPro" id="IPR033985">
    <property type="entry name" value="SusD-like_N"/>
</dbReference>
<reference evidence="8 9" key="1">
    <citation type="journal article" date="2015" name="Microbes Environ.">
        <title>Distribution and evolution of nitrogen fixation genes in the phylum bacteroidetes.</title>
        <authorList>
            <person name="Inoue J."/>
            <person name="Oshima K."/>
            <person name="Suda W."/>
            <person name="Sakamoto M."/>
            <person name="Iino T."/>
            <person name="Noda S."/>
            <person name="Hongoh Y."/>
            <person name="Hattori M."/>
            <person name="Ohkuma M."/>
        </authorList>
    </citation>
    <scope>NUCLEOTIDE SEQUENCE [LARGE SCALE GENOMIC DNA]</scope>
    <source>
        <strain evidence="8">JCM 15548</strain>
    </source>
</reference>
<comment type="subcellular location">
    <subcellularLocation>
        <location evidence="1">Cell outer membrane</location>
    </subcellularLocation>
</comment>
<keyword evidence="4" id="KW-0472">Membrane</keyword>
<evidence type="ECO:0000256" key="3">
    <source>
        <dbReference type="ARBA" id="ARBA00022729"/>
    </source>
</evidence>
<dbReference type="GO" id="GO:0009279">
    <property type="term" value="C:cell outer membrane"/>
    <property type="evidence" value="ECO:0007669"/>
    <property type="project" value="UniProtKB-SubCell"/>
</dbReference>
<dbReference type="AlphaFoldDB" id="A0A0E9LYF6"/>
<name>A0A0E9LYF6_9BACT</name>
<evidence type="ECO:0000256" key="2">
    <source>
        <dbReference type="ARBA" id="ARBA00006275"/>
    </source>
</evidence>
<keyword evidence="5" id="KW-0998">Cell outer membrane</keyword>
<evidence type="ECO:0000256" key="1">
    <source>
        <dbReference type="ARBA" id="ARBA00004442"/>
    </source>
</evidence>
<dbReference type="RefSeq" id="WP_227625687.1">
    <property type="nucleotide sequence ID" value="NZ_BAZW01000019.1"/>
</dbReference>
<comment type="caution">
    <text evidence="8">The sequence shown here is derived from an EMBL/GenBank/DDBJ whole genome shotgun (WGS) entry which is preliminary data.</text>
</comment>
<dbReference type="Pfam" id="PF14322">
    <property type="entry name" value="SusD-like_3"/>
    <property type="match status" value="1"/>
</dbReference>
<evidence type="ECO:0000313" key="8">
    <source>
        <dbReference type="EMBL" id="GAO30166.1"/>
    </source>
</evidence>
<evidence type="ECO:0008006" key="10">
    <source>
        <dbReference type="Google" id="ProtNLM"/>
    </source>
</evidence>
<feature type="domain" description="RagB/SusD" evidence="6">
    <location>
        <begin position="267"/>
        <end position="523"/>
    </location>
</feature>
<protein>
    <recommendedName>
        <fullName evidence="10">Outer membrane protein</fullName>
    </recommendedName>
</protein>
<evidence type="ECO:0000259" key="6">
    <source>
        <dbReference type="Pfam" id="PF07980"/>
    </source>
</evidence>
<evidence type="ECO:0000313" key="9">
    <source>
        <dbReference type="Proteomes" id="UP000032900"/>
    </source>
</evidence>
<sequence length="525" mass="59185">MNTDTEVTHSLKDVDGDKARLSNYNTNVNNGQMNSDNNAWAKFYEGIERANVAIRGLRAYGDVENDPFMAQLLGEVLTLRAVVYNDLLRAWGDVPARFEPVSAESVYLPRADRDIIYKQLLADLEEAADLVAWPNGSPTTSSSERINKAFVKGLRARLALAAGGYGQRPDGIRKSTDPDLSTEKMYAIAKQECMDIIESGSAELETFEGVFRSFHRETFEAGKEILWEIPFDAGRGRVIFDLGVRHTTTDKYTGQNRGGNNGPNPAIYYEYEEGDVRRDVSVVPYEWTNGVQVPSNLNRLYFGKYRYEWLFEEAGRRVEAPNDDGLNFIYMRYSDVLLMAAEAINELDGPAAAAPYLREVRERAFPDHPEKVEALMNEATASKAAFFDAIVDERALEFVGEKLRKADLIRWNLLGSKLAESAEKLEQLELRQGKYADLPAKIYFRTAEDGETVEIYGLNFGDTDAEGAALGYPEEKTWKMEGEGDLVTYWNALYRGDPDNQQYWPIWQVFLDASNGMLSNDGYGY</sequence>
<organism evidence="8 9">
    <name type="scientific">Geofilum rubicundum JCM 15548</name>
    <dbReference type="NCBI Taxonomy" id="1236989"/>
    <lineage>
        <taxon>Bacteria</taxon>
        <taxon>Pseudomonadati</taxon>
        <taxon>Bacteroidota</taxon>
        <taxon>Bacteroidia</taxon>
        <taxon>Marinilabiliales</taxon>
        <taxon>Marinilabiliaceae</taxon>
        <taxon>Geofilum</taxon>
    </lineage>
</organism>
<gene>
    <name evidence="8" type="ORF">JCM15548_12419</name>
</gene>
<evidence type="ECO:0000256" key="5">
    <source>
        <dbReference type="ARBA" id="ARBA00023237"/>
    </source>
</evidence>
<proteinExistence type="inferred from homology"/>
<comment type="similarity">
    <text evidence="2">Belongs to the SusD family.</text>
</comment>
<evidence type="ECO:0000256" key="4">
    <source>
        <dbReference type="ARBA" id="ARBA00023136"/>
    </source>
</evidence>
<feature type="domain" description="SusD-like N-terminal" evidence="7">
    <location>
        <begin position="11"/>
        <end position="132"/>
    </location>
</feature>
<dbReference type="EMBL" id="BAZW01000019">
    <property type="protein sequence ID" value="GAO30166.1"/>
    <property type="molecule type" value="Genomic_DNA"/>
</dbReference>
<keyword evidence="9" id="KW-1185">Reference proteome</keyword>
<dbReference type="Pfam" id="PF07980">
    <property type="entry name" value="SusD_RagB"/>
    <property type="match status" value="1"/>
</dbReference>
<evidence type="ECO:0000259" key="7">
    <source>
        <dbReference type="Pfam" id="PF14322"/>
    </source>
</evidence>
<dbReference type="Gene3D" id="1.25.40.390">
    <property type="match status" value="1"/>
</dbReference>
<accession>A0A0E9LYF6</accession>